<feature type="compositionally biased region" description="Basic and acidic residues" evidence="1">
    <location>
        <begin position="379"/>
        <end position="391"/>
    </location>
</feature>
<feature type="compositionally biased region" description="Polar residues" evidence="1">
    <location>
        <begin position="114"/>
        <end position="124"/>
    </location>
</feature>
<evidence type="ECO:0000313" key="2">
    <source>
        <dbReference type="EMBL" id="RRT72188.1"/>
    </source>
</evidence>
<comment type="caution">
    <text evidence="2">The sequence shown here is derived from an EMBL/GenBank/DDBJ whole genome shotgun (WGS) entry which is preliminary data.</text>
</comment>
<dbReference type="GO" id="GO:0006397">
    <property type="term" value="P:mRNA processing"/>
    <property type="evidence" value="ECO:0007669"/>
    <property type="project" value="InterPro"/>
</dbReference>
<dbReference type="PANTHER" id="PTHR21597:SF0">
    <property type="entry name" value="THO COMPLEX SUBUNIT 2"/>
    <property type="match status" value="1"/>
</dbReference>
<evidence type="ECO:0000313" key="3">
    <source>
        <dbReference type="Proteomes" id="UP000287651"/>
    </source>
</evidence>
<evidence type="ECO:0000256" key="1">
    <source>
        <dbReference type="SAM" id="MobiDB-lite"/>
    </source>
</evidence>
<feature type="region of interest" description="Disordered" evidence="1">
    <location>
        <begin position="105"/>
        <end position="145"/>
    </location>
</feature>
<dbReference type="AlphaFoldDB" id="A0A427A7R6"/>
<feature type="compositionally biased region" description="Basic and acidic residues" evidence="1">
    <location>
        <begin position="243"/>
        <end position="336"/>
    </location>
</feature>
<dbReference type="PANTHER" id="PTHR21597">
    <property type="entry name" value="THO2 PROTEIN"/>
    <property type="match status" value="1"/>
</dbReference>
<accession>A0A427A7R6</accession>
<dbReference type="GO" id="GO:0003729">
    <property type="term" value="F:mRNA binding"/>
    <property type="evidence" value="ECO:0007669"/>
    <property type="project" value="TreeGrafter"/>
</dbReference>
<dbReference type="GO" id="GO:0006406">
    <property type="term" value="P:mRNA export from nucleus"/>
    <property type="evidence" value="ECO:0007669"/>
    <property type="project" value="InterPro"/>
</dbReference>
<dbReference type="InterPro" id="IPR040007">
    <property type="entry name" value="Tho2"/>
</dbReference>
<feature type="compositionally biased region" description="Pro residues" evidence="1">
    <location>
        <begin position="340"/>
        <end position="350"/>
    </location>
</feature>
<organism evidence="2 3">
    <name type="scientific">Ensete ventricosum</name>
    <name type="common">Abyssinian banana</name>
    <name type="synonym">Musa ensete</name>
    <dbReference type="NCBI Taxonomy" id="4639"/>
    <lineage>
        <taxon>Eukaryota</taxon>
        <taxon>Viridiplantae</taxon>
        <taxon>Streptophyta</taxon>
        <taxon>Embryophyta</taxon>
        <taxon>Tracheophyta</taxon>
        <taxon>Spermatophyta</taxon>
        <taxon>Magnoliopsida</taxon>
        <taxon>Liliopsida</taxon>
        <taxon>Zingiberales</taxon>
        <taxon>Musaceae</taxon>
        <taxon>Ensete</taxon>
    </lineage>
</organism>
<dbReference type="Proteomes" id="UP000287651">
    <property type="component" value="Unassembled WGS sequence"/>
</dbReference>
<feature type="region of interest" description="Disordered" evidence="1">
    <location>
        <begin position="175"/>
        <end position="472"/>
    </location>
</feature>
<dbReference type="EMBL" id="AMZH03003481">
    <property type="protein sequence ID" value="RRT72188.1"/>
    <property type="molecule type" value="Genomic_DNA"/>
</dbReference>
<proteinExistence type="predicted"/>
<reference evidence="2 3" key="1">
    <citation type="journal article" date="2014" name="Agronomy (Basel)">
        <title>A Draft Genome Sequence for Ensete ventricosum, the Drought-Tolerant Tree Against Hunger.</title>
        <authorList>
            <person name="Harrison J."/>
            <person name="Moore K.A."/>
            <person name="Paszkiewicz K."/>
            <person name="Jones T."/>
            <person name="Grant M."/>
            <person name="Ambacheew D."/>
            <person name="Muzemil S."/>
            <person name="Studholme D.J."/>
        </authorList>
    </citation>
    <scope>NUCLEOTIDE SEQUENCE [LARGE SCALE GENOMIC DNA]</scope>
</reference>
<feature type="compositionally biased region" description="Basic and acidic residues" evidence="1">
    <location>
        <begin position="358"/>
        <end position="368"/>
    </location>
</feature>
<sequence>MFLPLQSDESIYECECGNMPGFAVYYRFPNSQRVTYGQFIRVCFLPYFAVYTLQVAKIKGDEREDLKVLATGVAAALAARKMRSQQKRTMHNSILKPAKQEVIKEDSKTGKLISRTTGQQSSFSADKDASFHPADSRQGGTVGASAATNGISVSASGKMTSSSRMMLEMHETVEISEASIKQKRTVQGEEQERLNKRKKGEVEAKDLEGMEVRLSDKERSYDTRSVDKEHEKSSTEELSFNRSLDKSKDKINERYDKDHREKLDRSDKDLHEKSRDRSLERHGRERSVEKVQERGMDRSLDRAAEKARDDRSKDDRSKSRHMDVSIDKAHLDERFHGQSLPPPPPLPPSFVPQSVGGSRRDEETDRRVGNTRHMQRLSPKHDEKERRRSEENVLTSQDDPKRRREDDLRERKRDERDGSSVKVDDRDRDKATMMKEDMDLTGGSKRRKLKRDHTLSSETGGEYSQVVPPPPPVAIAMPQSFDRERADKKAAMVQQRAAYMDEASRMHGKEAGGKINRRESDQYPYPAELLFNVYTLISTISEYMKGSGKKRSARDLKPKGNTESRHMSTEHLCVLLVFQK</sequence>
<feature type="compositionally biased region" description="Basic and acidic residues" evidence="1">
    <location>
        <begin position="398"/>
        <end position="438"/>
    </location>
</feature>
<name>A0A427A7R6_ENSVE</name>
<dbReference type="GO" id="GO:0000445">
    <property type="term" value="C:THO complex part of transcription export complex"/>
    <property type="evidence" value="ECO:0007669"/>
    <property type="project" value="TreeGrafter"/>
</dbReference>
<feature type="compositionally biased region" description="Basic and acidic residues" evidence="1">
    <location>
        <begin position="186"/>
        <end position="235"/>
    </location>
</feature>
<protein>
    <submittedName>
        <fullName evidence="2">Uncharacterized protein</fullName>
    </submittedName>
</protein>
<gene>
    <name evidence="2" type="ORF">B296_00020869</name>
</gene>